<dbReference type="PROSITE" id="PS51450">
    <property type="entry name" value="LRR"/>
    <property type="match status" value="7"/>
</dbReference>
<evidence type="ECO:0000313" key="5">
    <source>
        <dbReference type="Proteomes" id="UP000030742"/>
    </source>
</evidence>
<dbReference type="STRING" id="77166.U4UI86"/>
<dbReference type="Pfam" id="PF13855">
    <property type="entry name" value="LRR_8"/>
    <property type="match status" value="5"/>
</dbReference>
<dbReference type="SUPFAM" id="SSF52058">
    <property type="entry name" value="L domain-like"/>
    <property type="match status" value="3"/>
</dbReference>
<dbReference type="EMBL" id="KB632368">
    <property type="protein sequence ID" value="ERL93699.1"/>
    <property type="molecule type" value="Genomic_DNA"/>
</dbReference>
<dbReference type="SMART" id="SM00365">
    <property type="entry name" value="LRR_SD22"/>
    <property type="match status" value="10"/>
</dbReference>
<dbReference type="Pfam" id="PF00560">
    <property type="entry name" value="LRR_1"/>
    <property type="match status" value="1"/>
</dbReference>
<dbReference type="PRINTS" id="PR00019">
    <property type="entry name" value="LEURICHRPT"/>
</dbReference>
<gene>
    <name evidence="4" type="ORF">D910_10986</name>
</gene>
<dbReference type="FunFam" id="3.80.10.10:FF:001164">
    <property type="entry name" value="GH01279p"/>
    <property type="match status" value="1"/>
</dbReference>
<dbReference type="Proteomes" id="UP000030742">
    <property type="component" value="Unassembled WGS sequence"/>
</dbReference>
<keyword evidence="3" id="KW-0677">Repeat</keyword>
<dbReference type="InterPro" id="IPR032675">
    <property type="entry name" value="LRR_dom_sf"/>
</dbReference>
<dbReference type="InterPro" id="IPR003591">
    <property type="entry name" value="Leu-rich_rpt_typical-subtyp"/>
</dbReference>
<evidence type="ECO:0008006" key="6">
    <source>
        <dbReference type="Google" id="ProtNLM"/>
    </source>
</evidence>
<organism evidence="4 5">
    <name type="scientific">Dendroctonus ponderosae</name>
    <name type="common">Mountain pine beetle</name>
    <dbReference type="NCBI Taxonomy" id="77166"/>
    <lineage>
        <taxon>Eukaryota</taxon>
        <taxon>Metazoa</taxon>
        <taxon>Ecdysozoa</taxon>
        <taxon>Arthropoda</taxon>
        <taxon>Hexapoda</taxon>
        <taxon>Insecta</taxon>
        <taxon>Pterygota</taxon>
        <taxon>Neoptera</taxon>
        <taxon>Endopterygota</taxon>
        <taxon>Coleoptera</taxon>
        <taxon>Polyphaga</taxon>
        <taxon>Cucujiformia</taxon>
        <taxon>Curculionidae</taxon>
        <taxon>Scolytinae</taxon>
        <taxon>Dendroctonus</taxon>
    </lineage>
</organism>
<dbReference type="AlphaFoldDB" id="U4UI86"/>
<dbReference type="Gene3D" id="3.80.10.10">
    <property type="entry name" value="Ribonuclease Inhibitor"/>
    <property type="match status" value="6"/>
</dbReference>
<evidence type="ECO:0000256" key="3">
    <source>
        <dbReference type="ARBA" id="ARBA00022737"/>
    </source>
</evidence>
<dbReference type="PANTHER" id="PTHR24373">
    <property type="entry name" value="SLIT RELATED LEUCINE-RICH REPEAT NEURONAL PROTEIN"/>
    <property type="match status" value="1"/>
</dbReference>
<keyword evidence="2" id="KW-0732">Signal</keyword>
<dbReference type="OrthoDB" id="1111193at2759"/>
<keyword evidence="1" id="KW-0433">Leucine-rich repeat</keyword>
<dbReference type="SMART" id="SM00369">
    <property type="entry name" value="LRR_TYP"/>
    <property type="match status" value="18"/>
</dbReference>
<reference evidence="4 5" key="1">
    <citation type="journal article" date="2013" name="Genome Biol.">
        <title>Draft genome of the mountain pine beetle, Dendroctonus ponderosae Hopkins, a major forest pest.</title>
        <authorList>
            <person name="Keeling C.I."/>
            <person name="Yuen M.M."/>
            <person name="Liao N.Y."/>
            <person name="Docking T.R."/>
            <person name="Chan S.K."/>
            <person name="Taylor G.A."/>
            <person name="Palmquist D.L."/>
            <person name="Jackman S.D."/>
            <person name="Nguyen A."/>
            <person name="Li M."/>
            <person name="Henderson H."/>
            <person name="Janes J.K."/>
            <person name="Zhao Y."/>
            <person name="Pandoh P."/>
            <person name="Moore R."/>
            <person name="Sperling F.A."/>
            <person name="Huber D.P."/>
            <person name="Birol I."/>
            <person name="Jones S.J."/>
            <person name="Bohlmann J."/>
        </authorList>
    </citation>
    <scope>NUCLEOTIDE SEQUENCE</scope>
</reference>
<protein>
    <recommendedName>
        <fullName evidence="6">Chaoptin</fullName>
    </recommendedName>
</protein>
<proteinExistence type="predicted"/>
<feature type="non-terminal residue" evidence="4">
    <location>
        <position position="703"/>
    </location>
</feature>
<dbReference type="InterPro" id="IPR001611">
    <property type="entry name" value="Leu-rich_rpt"/>
</dbReference>
<accession>U4UI86</accession>
<evidence type="ECO:0000313" key="4">
    <source>
        <dbReference type="EMBL" id="ERL93699.1"/>
    </source>
</evidence>
<evidence type="ECO:0000256" key="1">
    <source>
        <dbReference type="ARBA" id="ARBA00022614"/>
    </source>
</evidence>
<evidence type="ECO:0000256" key="2">
    <source>
        <dbReference type="ARBA" id="ARBA00022729"/>
    </source>
</evidence>
<name>U4UI86_DENPD</name>
<dbReference type="PANTHER" id="PTHR24373:SF387">
    <property type="entry name" value="LEUCINE-RICH REPEATS AND IMMUNOGLOBULIN-LIKE DOMAINS PROTEIN SMA-10"/>
    <property type="match status" value="1"/>
</dbReference>
<sequence>MGVDISELSPKLFYERKFSTSRVSYGIFEIFRDGMGHLAHLLLGDNQLSAIPYQALQPLRTLKTLDLSYNHINKMSPVTDAGANININFQLNLDTFKLDYNRLSVLETTSFQYFNVLNKTFLDGNPLTTIEDNAFRQAKIRELYIRSCGLTNISPGSFGGLENYLEKLDLSGNNISLLPKDVFQRFRGLRTLTLSRLIQPHIASEDFLEYGVDLEELSITYANLQSIKSNAFKYVHGLKHIDLSDNNIGTIENNAFKDMLLHCQLATIFYNHINFFLIVLVIGYSLEQLHLAHAFSSSVTSIPGDGIKVLNNLEYLDLSNNKFRIMEENSFHFLGKLRKLELQDNIIETIHKGTFQSDIHSNLEQIYLSFNTLKSISQHTFVHLPKLEQLHIDDNKLETLERRSFMNLERLKRLNLKGDFNAKTGETKADSHLRSVVGQYGTRVRNERVEMVMVRNGNKLATISYEAFQNLPELEHLDMSYNKIEKFDFNILDQVGTLAMFHLNVSHNVLNKLVLNMPSTFVNDIGSGGYHSNIQVLDMSFNNISMIAKKFFRPAEISLTNLYLSHNRIINATRDVFGNMPHLQWLDLSSNHIYEMDFDMFRNTKKLQVLDVSHNRITDIPNDIFRFLANLRMVDISNNRIRALPDNLFREEGLEKLDLSSNLLSKMPLNSLAIPAAQTLCELDLSWNLISSLSHGGLLERFK</sequence>
<dbReference type="InterPro" id="IPR050328">
    <property type="entry name" value="Dev_Immune_Receptor"/>
</dbReference>